<comment type="caution">
    <text evidence="6">The sequence shown here is derived from an EMBL/GenBank/DDBJ whole genome shotgun (WGS) entry which is preliminary data.</text>
</comment>
<dbReference type="InterPro" id="IPR036388">
    <property type="entry name" value="WH-like_DNA-bd_sf"/>
</dbReference>
<keyword evidence="3" id="KW-0238">DNA-binding</keyword>
<dbReference type="PANTHER" id="PTHR30126:SF40">
    <property type="entry name" value="HTH-TYPE TRANSCRIPTIONAL REGULATOR GLTR"/>
    <property type="match status" value="1"/>
</dbReference>
<dbReference type="GO" id="GO:0000976">
    <property type="term" value="F:transcription cis-regulatory region binding"/>
    <property type="evidence" value="ECO:0007669"/>
    <property type="project" value="TreeGrafter"/>
</dbReference>
<feature type="domain" description="HTH lysR-type" evidence="5">
    <location>
        <begin position="1"/>
        <end position="59"/>
    </location>
</feature>
<dbReference type="SUPFAM" id="SSF46785">
    <property type="entry name" value="Winged helix' DNA-binding domain"/>
    <property type="match status" value="1"/>
</dbReference>
<dbReference type="GO" id="GO:0003700">
    <property type="term" value="F:DNA-binding transcription factor activity"/>
    <property type="evidence" value="ECO:0007669"/>
    <property type="project" value="InterPro"/>
</dbReference>
<dbReference type="Pfam" id="PF00126">
    <property type="entry name" value="HTH_1"/>
    <property type="match status" value="1"/>
</dbReference>
<evidence type="ECO:0000256" key="2">
    <source>
        <dbReference type="ARBA" id="ARBA00023015"/>
    </source>
</evidence>
<reference evidence="6 7" key="1">
    <citation type="submission" date="2017-07" db="EMBL/GenBank/DDBJ databases">
        <title>Genome sequencing and assembly of Paenibacillus rigui.</title>
        <authorList>
            <person name="Mayilraj S."/>
        </authorList>
    </citation>
    <scope>NUCLEOTIDE SEQUENCE [LARGE SCALE GENOMIC DNA]</scope>
    <source>
        <strain evidence="6 7">JCM 16352</strain>
    </source>
</reference>
<dbReference type="SUPFAM" id="SSF53850">
    <property type="entry name" value="Periplasmic binding protein-like II"/>
    <property type="match status" value="1"/>
</dbReference>
<dbReference type="InterPro" id="IPR005119">
    <property type="entry name" value="LysR_subst-bd"/>
</dbReference>
<dbReference type="PANTHER" id="PTHR30126">
    <property type="entry name" value="HTH-TYPE TRANSCRIPTIONAL REGULATOR"/>
    <property type="match status" value="1"/>
</dbReference>
<dbReference type="PROSITE" id="PS50931">
    <property type="entry name" value="HTH_LYSR"/>
    <property type="match status" value="1"/>
</dbReference>
<dbReference type="InterPro" id="IPR036390">
    <property type="entry name" value="WH_DNA-bd_sf"/>
</dbReference>
<dbReference type="CDD" id="cd05466">
    <property type="entry name" value="PBP2_LTTR_substrate"/>
    <property type="match status" value="1"/>
</dbReference>
<gene>
    <name evidence="6" type="ORF">CF651_17440</name>
</gene>
<dbReference type="EMBL" id="NMQW01000024">
    <property type="protein sequence ID" value="OXM85002.1"/>
    <property type="molecule type" value="Genomic_DNA"/>
</dbReference>
<sequence>MKMFEKLETFLILAACGSFTETARQLFCSQPTISNHIQQLEEMLGTKLFERSGKSVELTLQGKIFYEYAQKITRLFDEAAAAIKQAAPPKTILSVYASNYMGVYVVPEWLRQYHESYPAQQFELHTYGYDALHQLLKQDKIHSAFMPLYENDPYIQSEFYRTVLFEDQFLLVFPSGHPWTDRKLLYTRDLNHTTLLLPQSRLLQSCIVSPLQSARIQLTTVAMSNFEVIKEAVKSGLGIAFLPYYAVREQISKGELRTIPVCGLHISRKNGFIHRKSSCLTPAEQAFFSCIQHGADPDNGRIELANP</sequence>
<protein>
    <submittedName>
        <fullName evidence="6">Transcriptional regulator</fullName>
    </submittedName>
</protein>
<organism evidence="6 7">
    <name type="scientific">Paenibacillus rigui</name>
    <dbReference type="NCBI Taxonomy" id="554312"/>
    <lineage>
        <taxon>Bacteria</taxon>
        <taxon>Bacillati</taxon>
        <taxon>Bacillota</taxon>
        <taxon>Bacilli</taxon>
        <taxon>Bacillales</taxon>
        <taxon>Paenibacillaceae</taxon>
        <taxon>Paenibacillus</taxon>
    </lineage>
</organism>
<dbReference type="Pfam" id="PF03466">
    <property type="entry name" value="LysR_substrate"/>
    <property type="match status" value="1"/>
</dbReference>
<dbReference type="Gene3D" id="3.40.190.10">
    <property type="entry name" value="Periplasmic binding protein-like II"/>
    <property type="match status" value="2"/>
</dbReference>
<keyword evidence="4" id="KW-0804">Transcription</keyword>
<dbReference type="Gene3D" id="1.10.10.10">
    <property type="entry name" value="Winged helix-like DNA-binding domain superfamily/Winged helix DNA-binding domain"/>
    <property type="match status" value="1"/>
</dbReference>
<dbReference type="InterPro" id="IPR000847">
    <property type="entry name" value="LysR_HTH_N"/>
</dbReference>
<dbReference type="OrthoDB" id="9785745at2"/>
<evidence type="ECO:0000313" key="6">
    <source>
        <dbReference type="EMBL" id="OXM85002.1"/>
    </source>
</evidence>
<comment type="similarity">
    <text evidence="1">Belongs to the LysR transcriptional regulatory family.</text>
</comment>
<evidence type="ECO:0000256" key="1">
    <source>
        <dbReference type="ARBA" id="ARBA00009437"/>
    </source>
</evidence>
<proteinExistence type="inferred from homology"/>
<name>A0A229UNN1_9BACL</name>
<dbReference type="FunFam" id="1.10.10.10:FF:000001">
    <property type="entry name" value="LysR family transcriptional regulator"/>
    <property type="match status" value="1"/>
</dbReference>
<dbReference type="PRINTS" id="PR00039">
    <property type="entry name" value="HTHLYSR"/>
</dbReference>
<evidence type="ECO:0000256" key="3">
    <source>
        <dbReference type="ARBA" id="ARBA00023125"/>
    </source>
</evidence>
<evidence type="ECO:0000259" key="5">
    <source>
        <dbReference type="PROSITE" id="PS50931"/>
    </source>
</evidence>
<keyword evidence="7" id="KW-1185">Reference proteome</keyword>
<dbReference type="Proteomes" id="UP000215509">
    <property type="component" value="Unassembled WGS sequence"/>
</dbReference>
<evidence type="ECO:0000256" key="4">
    <source>
        <dbReference type="ARBA" id="ARBA00023163"/>
    </source>
</evidence>
<accession>A0A229UNN1</accession>
<evidence type="ECO:0000313" key="7">
    <source>
        <dbReference type="Proteomes" id="UP000215509"/>
    </source>
</evidence>
<dbReference type="AlphaFoldDB" id="A0A229UNN1"/>
<keyword evidence="2" id="KW-0805">Transcription regulation</keyword>